<proteinExistence type="predicted"/>
<reference evidence="1" key="1">
    <citation type="journal article" date="2015" name="Nature">
        <title>Complex archaea that bridge the gap between prokaryotes and eukaryotes.</title>
        <authorList>
            <person name="Spang A."/>
            <person name="Saw J.H."/>
            <person name="Jorgensen S.L."/>
            <person name="Zaremba-Niedzwiedzka K."/>
            <person name="Martijn J."/>
            <person name="Lind A.E."/>
            <person name="van Eijk R."/>
            <person name="Schleper C."/>
            <person name="Guy L."/>
            <person name="Ettema T.J."/>
        </authorList>
    </citation>
    <scope>NUCLEOTIDE SEQUENCE</scope>
</reference>
<dbReference type="SUPFAM" id="SSF53335">
    <property type="entry name" value="S-adenosyl-L-methionine-dependent methyltransferases"/>
    <property type="match status" value="1"/>
</dbReference>
<dbReference type="Gene3D" id="3.40.50.150">
    <property type="entry name" value="Vaccinia Virus protein VP39"/>
    <property type="match status" value="1"/>
</dbReference>
<dbReference type="EMBL" id="LAZR01004460">
    <property type="protein sequence ID" value="KKN08413.1"/>
    <property type="molecule type" value="Genomic_DNA"/>
</dbReference>
<organism evidence="1">
    <name type="scientific">marine sediment metagenome</name>
    <dbReference type="NCBI Taxonomy" id="412755"/>
    <lineage>
        <taxon>unclassified sequences</taxon>
        <taxon>metagenomes</taxon>
        <taxon>ecological metagenomes</taxon>
    </lineage>
</organism>
<dbReference type="InterPro" id="IPR029063">
    <property type="entry name" value="SAM-dependent_MTases_sf"/>
</dbReference>
<sequence length="247" mass="29177">MALSFIKKIKDLIFKINKFKNLVIFLLVNKDFKLKQISIALKVFAKGINIGENFIPWIPIKAKIWLDKNLKSDMYLYEYGSGVSTLYFLTKVKRIISIEHDKDWYSKTKSELLKMGVTNYEYRLLEPESIVFTKLKQAKHIYMSNLSRFRKFNFIKYVRSIDQFPDNTFDFVFIDGRARIGCVLHSIKKIKIGGFLALDNSDEKKYKIIRKILKNYGRKDFFGIAPSNPYSKLTKISFWNTSIWKIE</sequence>
<comment type="caution">
    <text evidence="1">The sequence shown here is derived from an EMBL/GenBank/DDBJ whole genome shotgun (WGS) entry which is preliminary data.</text>
</comment>
<name>A0A0F9QT86_9ZZZZ</name>
<gene>
    <name evidence="1" type="ORF">LCGC14_1056930</name>
</gene>
<evidence type="ECO:0000313" key="1">
    <source>
        <dbReference type="EMBL" id="KKN08413.1"/>
    </source>
</evidence>
<protein>
    <recommendedName>
        <fullName evidence="2">Methyltransferase type 11 domain-containing protein</fullName>
    </recommendedName>
</protein>
<evidence type="ECO:0008006" key="2">
    <source>
        <dbReference type="Google" id="ProtNLM"/>
    </source>
</evidence>
<dbReference type="AlphaFoldDB" id="A0A0F9QT86"/>
<accession>A0A0F9QT86</accession>